<protein>
    <recommendedName>
        <fullName evidence="1">DUF6699 domain-containing protein</fullName>
    </recommendedName>
</protein>
<dbReference type="Proteomes" id="UP000054549">
    <property type="component" value="Unassembled WGS sequence"/>
</dbReference>
<organism evidence="2 3">
    <name type="scientific">Amanita muscaria (strain Koide BX008)</name>
    <dbReference type="NCBI Taxonomy" id="946122"/>
    <lineage>
        <taxon>Eukaryota</taxon>
        <taxon>Fungi</taxon>
        <taxon>Dikarya</taxon>
        <taxon>Basidiomycota</taxon>
        <taxon>Agaricomycotina</taxon>
        <taxon>Agaricomycetes</taxon>
        <taxon>Agaricomycetidae</taxon>
        <taxon>Agaricales</taxon>
        <taxon>Pluteineae</taxon>
        <taxon>Amanitaceae</taxon>
        <taxon>Amanita</taxon>
    </lineage>
</organism>
<dbReference type="OrthoDB" id="21474at2759"/>
<dbReference type="InterPro" id="IPR046522">
    <property type="entry name" value="DUF6699"/>
</dbReference>
<dbReference type="AlphaFoldDB" id="A0A0C2WX63"/>
<proteinExistence type="predicted"/>
<sequence>MATYWPHQGYYNHYPVYGGQVYAPPPPTYPSAYPPMQGGIPLTASSKWPKLNSLLGAGETLVRFDVRKHPREAILMNAYHLYGLQPAIISGSPVTYLRLYSKSIPWCIDIKANGRPITCRDVWDAIYDALQQEIDDSEWGMVVREKKLRETVENAVKKRKEGDKSNKIKRIDLLGEETMFKGLEKHDDLAKVRLLPGTEGCEETWFAAFSS</sequence>
<evidence type="ECO:0000313" key="2">
    <source>
        <dbReference type="EMBL" id="KIL66392.1"/>
    </source>
</evidence>
<feature type="domain" description="DUF6699" evidence="1">
    <location>
        <begin position="63"/>
        <end position="188"/>
    </location>
</feature>
<evidence type="ECO:0000313" key="3">
    <source>
        <dbReference type="Proteomes" id="UP000054549"/>
    </source>
</evidence>
<reference evidence="2 3" key="1">
    <citation type="submission" date="2014-04" db="EMBL/GenBank/DDBJ databases">
        <title>Evolutionary Origins and Diversification of the Mycorrhizal Mutualists.</title>
        <authorList>
            <consortium name="DOE Joint Genome Institute"/>
            <consortium name="Mycorrhizal Genomics Consortium"/>
            <person name="Kohler A."/>
            <person name="Kuo A."/>
            <person name="Nagy L.G."/>
            <person name="Floudas D."/>
            <person name="Copeland A."/>
            <person name="Barry K.W."/>
            <person name="Cichocki N."/>
            <person name="Veneault-Fourrey C."/>
            <person name="LaButti K."/>
            <person name="Lindquist E.A."/>
            <person name="Lipzen A."/>
            <person name="Lundell T."/>
            <person name="Morin E."/>
            <person name="Murat C."/>
            <person name="Riley R."/>
            <person name="Ohm R."/>
            <person name="Sun H."/>
            <person name="Tunlid A."/>
            <person name="Henrissat B."/>
            <person name="Grigoriev I.V."/>
            <person name="Hibbett D.S."/>
            <person name="Martin F."/>
        </authorList>
    </citation>
    <scope>NUCLEOTIDE SEQUENCE [LARGE SCALE GENOMIC DNA]</scope>
    <source>
        <strain evidence="2 3">Koide BX008</strain>
    </source>
</reference>
<gene>
    <name evidence="2" type="ORF">M378DRAFT_185979</name>
</gene>
<accession>A0A0C2WX63</accession>
<dbReference type="EMBL" id="KN818236">
    <property type="protein sequence ID" value="KIL66392.1"/>
    <property type="molecule type" value="Genomic_DNA"/>
</dbReference>
<keyword evidence="3" id="KW-1185">Reference proteome</keyword>
<name>A0A0C2WX63_AMAMK</name>
<dbReference type="HOGENOM" id="CLU_072871_1_0_1"/>
<dbReference type="STRING" id="946122.A0A0C2WX63"/>
<dbReference type="Pfam" id="PF20415">
    <property type="entry name" value="DUF6699"/>
    <property type="match status" value="1"/>
</dbReference>
<evidence type="ECO:0000259" key="1">
    <source>
        <dbReference type="Pfam" id="PF20415"/>
    </source>
</evidence>
<dbReference type="InParanoid" id="A0A0C2WX63"/>